<sequence>MQEPKDTYLPPSIPPARRRTTSATLFRANSAQVVEDDENQELGYRNVPYKTFVDTLSLPSTIGTAIAASAAFTILSTDSILEDNSPQSLAQRREMVITLAWSAGLFAIATAITVCLQALYGSPSFCKVLSKKLNYKPDRREKFKRWPSWDFMRYVVAYTAVVGAYLALVLHLAATILIIGIFKPYAPTLIAQIIMVLVFILGILGWTISVALEQRRAREHWRKLLRLPAAVAAPASLEQLTVQEPQVEPKMLLEGSSHGKRNAST</sequence>
<proteinExistence type="predicted"/>
<dbReference type="Proteomes" id="UP000054248">
    <property type="component" value="Unassembled WGS sequence"/>
</dbReference>
<dbReference type="EMBL" id="KN822965">
    <property type="protein sequence ID" value="KIO31209.1"/>
    <property type="molecule type" value="Genomic_DNA"/>
</dbReference>
<dbReference type="OrthoDB" id="3259093at2759"/>
<dbReference type="AlphaFoldDB" id="A0A0C3QSY9"/>
<evidence type="ECO:0000256" key="1">
    <source>
        <dbReference type="SAM" id="Phobius"/>
    </source>
</evidence>
<evidence type="ECO:0000313" key="2">
    <source>
        <dbReference type="EMBL" id="KIO31209.1"/>
    </source>
</evidence>
<keyword evidence="1" id="KW-0472">Membrane</keyword>
<feature type="transmembrane region" description="Helical" evidence="1">
    <location>
        <begin position="55"/>
        <end position="75"/>
    </location>
</feature>
<feature type="transmembrane region" description="Helical" evidence="1">
    <location>
        <begin position="95"/>
        <end position="120"/>
    </location>
</feature>
<protein>
    <submittedName>
        <fullName evidence="2">Uncharacterized protein</fullName>
    </submittedName>
</protein>
<feature type="transmembrane region" description="Helical" evidence="1">
    <location>
        <begin position="188"/>
        <end position="212"/>
    </location>
</feature>
<keyword evidence="3" id="KW-1185">Reference proteome</keyword>
<evidence type="ECO:0000313" key="3">
    <source>
        <dbReference type="Proteomes" id="UP000054248"/>
    </source>
</evidence>
<name>A0A0C3QSY9_9AGAM</name>
<keyword evidence="1" id="KW-0812">Transmembrane</keyword>
<accession>A0A0C3QSY9</accession>
<feature type="transmembrane region" description="Helical" evidence="1">
    <location>
        <begin position="154"/>
        <end position="182"/>
    </location>
</feature>
<reference evidence="2 3" key="1">
    <citation type="submission" date="2014-04" db="EMBL/GenBank/DDBJ databases">
        <authorList>
            <consortium name="DOE Joint Genome Institute"/>
            <person name="Kuo A."/>
            <person name="Girlanda M."/>
            <person name="Perotto S."/>
            <person name="Kohler A."/>
            <person name="Nagy L.G."/>
            <person name="Floudas D."/>
            <person name="Copeland A."/>
            <person name="Barry K.W."/>
            <person name="Cichocki N."/>
            <person name="Veneault-Fourrey C."/>
            <person name="LaButti K."/>
            <person name="Lindquist E.A."/>
            <person name="Lipzen A."/>
            <person name="Lundell T."/>
            <person name="Morin E."/>
            <person name="Murat C."/>
            <person name="Sun H."/>
            <person name="Tunlid A."/>
            <person name="Henrissat B."/>
            <person name="Grigoriev I.V."/>
            <person name="Hibbett D.S."/>
            <person name="Martin F."/>
            <person name="Nordberg H.P."/>
            <person name="Cantor M.N."/>
            <person name="Hua S.X."/>
        </authorList>
    </citation>
    <scope>NUCLEOTIDE SEQUENCE [LARGE SCALE GENOMIC DNA]</scope>
    <source>
        <strain evidence="2 3">MUT 4182</strain>
    </source>
</reference>
<keyword evidence="1" id="KW-1133">Transmembrane helix</keyword>
<dbReference type="HOGENOM" id="CLU_078593_0_0_1"/>
<gene>
    <name evidence="2" type="ORF">M407DRAFT_221013</name>
</gene>
<organism evidence="2 3">
    <name type="scientific">Tulasnella calospora MUT 4182</name>
    <dbReference type="NCBI Taxonomy" id="1051891"/>
    <lineage>
        <taxon>Eukaryota</taxon>
        <taxon>Fungi</taxon>
        <taxon>Dikarya</taxon>
        <taxon>Basidiomycota</taxon>
        <taxon>Agaricomycotina</taxon>
        <taxon>Agaricomycetes</taxon>
        <taxon>Cantharellales</taxon>
        <taxon>Tulasnellaceae</taxon>
        <taxon>Tulasnella</taxon>
    </lineage>
</organism>
<reference evidence="3" key="2">
    <citation type="submission" date="2015-01" db="EMBL/GenBank/DDBJ databases">
        <title>Evolutionary Origins and Diversification of the Mycorrhizal Mutualists.</title>
        <authorList>
            <consortium name="DOE Joint Genome Institute"/>
            <consortium name="Mycorrhizal Genomics Consortium"/>
            <person name="Kohler A."/>
            <person name="Kuo A."/>
            <person name="Nagy L.G."/>
            <person name="Floudas D."/>
            <person name="Copeland A."/>
            <person name="Barry K.W."/>
            <person name="Cichocki N."/>
            <person name="Veneault-Fourrey C."/>
            <person name="LaButti K."/>
            <person name="Lindquist E.A."/>
            <person name="Lipzen A."/>
            <person name="Lundell T."/>
            <person name="Morin E."/>
            <person name="Murat C."/>
            <person name="Riley R."/>
            <person name="Ohm R."/>
            <person name="Sun H."/>
            <person name="Tunlid A."/>
            <person name="Henrissat B."/>
            <person name="Grigoriev I.V."/>
            <person name="Hibbett D.S."/>
            <person name="Martin F."/>
        </authorList>
    </citation>
    <scope>NUCLEOTIDE SEQUENCE [LARGE SCALE GENOMIC DNA]</scope>
    <source>
        <strain evidence="3">MUT 4182</strain>
    </source>
</reference>